<dbReference type="EMBL" id="KN822045">
    <property type="protein sequence ID" value="KIM62015.1"/>
    <property type="molecule type" value="Genomic_DNA"/>
</dbReference>
<name>A0A0C3DMZ2_9AGAM</name>
<evidence type="ECO:0000313" key="2">
    <source>
        <dbReference type="Proteomes" id="UP000053989"/>
    </source>
</evidence>
<organism evidence="1 2">
    <name type="scientific">Scleroderma citrinum Foug A</name>
    <dbReference type="NCBI Taxonomy" id="1036808"/>
    <lineage>
        <taxon>Eukaryota</taxon>
        <taxon>Fungi</taxon>
        <taxon>Dikarya</taxon>
        <taxon>Basidiomycota</taxon>
        <taxon>Agaricomycotina</taxon>
        <taxon>Agaricomycetes</taxon>
        <taxon>Agaricomycetidae</taxon>
        <taxon>Boletales</taxon>
        <taxon>Sclerodermatineae</taxon>
        <taxon>Sclerodermataceae</taxon>
        <taxon>Scleroderma</taxon>
    </lineage>
</organism>
<reference evidence="1 2" key="1">
    <citation type="submission" date="2014-04" db="EMBL/GenBank/DDBJ databases">
        <authorList>
            <consortium name="DOE Joint Genome Institute"/>
            <person name="Kuo A."/>
            <person name="Kohler A."/>
            <person name="Nagy L.G."/>
            <person name="Floudas D."/>
            <person name="Copeland A."/>
            <person name="Barry K.W."/>
            <person name="Cichocki N."/>
            <person name="Veneault-Fourrey C."/>
            <person name="LaButti K."/>
            <person name="Lindquist E.A."/>
            <person name="Lipzen A."/>
            <person name="Lundell T."/>
            <person name="Morin E."/>
            <person name="Murat C."/>
            <person name="Sun H."/>
            <person name="Tunlid A."/>
            <person name="Henrissat B."/>
            <person name="Grigoriev I.V."/>
            <person name="Hibbett D.S."/>
            <person name="Martin F."/>
            <person name="Nordberg H.P."/>
            <person name="Cantor M.N."/>
            <person name="Hua S.X."/>
        </authorList>
    </citation>
    <scope>NUCLEOTIDE SEQUENCE [LARGE SCALE GENOMIC DNA]</scope>
    <source>
        <strain evidence="1 2">Foug A</strain>
    </source>
</reference>
<gene>
    <name evidence="1" type="ORF">SCLCIDRAFT_842040</name>
</gene>
<dbReference type="AlphaFoldDB" id="A0A0C3DMZ2"/>
<dbReference type="Proteomes" id="UP000053989">
    <property type="component" value="Unassembled WGS sequence"/>
</dbReference>
<dbReference type="HOGENOM" id="CLU_2122537_0_0_1"/>
<evidence type="ECO:0000313" key="1">
    <source>
        <dbReference type="EMBL" id="KIM62015.1"/>
    </source>
</evidence>
<keyword evidence="2" id="KW-1185">Reference proteome</keyword>
<proteinExistence type="predicted"/>
<reference evidence="2" key="2">
    <citation type="submission" date="2015-01" db="EMBL/GenBank/DDBJ databases">
        <title>Evolutionary Origins and Diversification of the Mycorrhizal Mutualists.</title>
        <authorList>
            <consortium name="DOE Joint Genome Institute"/>
            <consortium name="Mycorrhizal Genomics Consortium"/>
            <person name="Kohler A."/>
            <person name="Kuo A."/>
            <person name="Nagy L.G."/>
            <person name="Floudas D."/>
            <person name="Copeland A."/>
            <person name="Barry K.W."/>
            <person name="Cichocki N."/>
            <person name="Veneault-Fourrey C."/>
            <person name="LaButti K."/>
            <person name="Lindquist E.A."/>
            <person name="Lipzen A."/>
            <person name="Lundell T."/>
            <person name="Morin E."/>
            <person name="Murat C."/>
            <person name="Riley R."/>
            <person name="Ohm R."/>
            <person name="Sun H."/>
            <person name="Tunlid A."/>
            <person name="Henrissat B."/>
            <person name="Grigoriev I.V."/>
            <person name="Hibbett D.S."/>
            <person name="Martin F."/>
        </authorList>
    </citation>
    <scope>NUCLEOTIDE SEQUENCE [LARGE SCALE GENOMIC DNA]</scope>
    <source>
        <strain evidence="2">Foug A</strain>
    </source>
</reference>
<accession>A0A0C3DMZ2</accession>
<sequence length="114" mass="12838">MGRRYMTPPFRYLRAASAYSTTVQLYAARVPARHDVAVYKYGVTGAHAAGSGSNHIFVRCRHLAEIREQVARDLCTSATTRLPHEVETIPTSRHTLRLVTSVFLRLLTLAELRI</sequence>
<dbReference type="InParanoid" id="A0A0C3DMZ2"/>
<protein>
    <submittedName>
        <fullName evidence="1">Uncharacterized protein</fullName>
    </submittedName>
</protein>